<feature type="region of interest" description="Disordered" evidence="1">
    <location>
        <begin position="1"/>
        <end position="23"/>
    </location>
</feature>
<organism evidence="2">
    <name type="scientific">hydrocarbon metagenome</name>
    <dbReference type="NCBI Taxonomy" id="938273"/>
    <lineage>
        <taxon>unclassified sequences</taxon>
        <taxon>metagenomes</taxon>
        <taxon>ecological metagenomes</taxon>
    </lineage>
</organism>
<accession>A0A0W8FSM0</accession>
<proteinExistence type="predicted"/>
<protein>
    <submittedName>
        <fullName evidence="2">Uncharacterized protein</fullName>
    </submittedName>
</protein>
<dbReference type="AlphaFoldDB" id="A0A0W8FSM0"/>
<name>A0A0W8FSM0_9ZZZZ</name>
<gene>
    <name evidence="2" type="ORF">ASZ90_006470</name>
</gene>
<comment type="caution">
    <text evidence="2">The sequence shown here is derived from an EMBL/GenBank/DDBJ whole genome shotgun (WGS) entry which is preliminary data.</text>
</comment>
<evidence type="ECO:0000313" key="2">
    <source>
        <dbReference type="EMBL" id="KUG23742.1"/>
    </source>
</evidence>
<sequence>MVKSNFHPLHPRQRGTVKSTFGHSGMLLAGIQEDLNN</sequence>
<evidence type="ECO:0000256" key="1">
    <source>
        <dbReference type="SAM" id="MobiDB-lite"/>
    </source>
</evidence>
<reference evidence="2" key="1">
    <citation type="journal article" date="2015" name="Proc. Natl. Acad. Sci. U.S.A.">
        <title>Networks of energetic and metabolic interactions define dynamics in microbial communities.</title>
        <authorList>
            <person name="Embree M."/>
            <person name="Liu J.K."/>
            <person name="Al-Bassam M.M."/>
            <person name="Zengler K."/>
        </authorList>
    </citation>
    <scope>NUCLEOTIDE SEQUENCE</scope>
</reference>
<dbReference type="EMBL" id="LNQE01000889">
    <property type="protein sequence ID" value="KUG23742.1"/>
    <property type="molecule type" value="Genomic_DNA"/>
</dbReference>